<keyword evidence="1" id="KW-1133">Transmembrane helix</keyword>
<dbReference type="Proteomes" id="UP000234323">
    <property type="component" value="Unassembled WGS sequence"/>
</dbReference>
<proteinExistence type="predicted"/>
<feature type="transmembrane region" description="Helical" evidence="1">
    <location>
        <begin position="32"/>
        <end position="50"/>
    </location>
</feature>
<evidence type="ECO:0000313" key="2">
    <source>
        <dbReference type="EMBL" id="PKY59794.1"/>
    </source>
</evidence>
<dbReference type="EMBL" id="LLXI01003769">
    <property type="protein sequence ID" value="PKY59794.1"/>
    <property type="molecule type" value="Genomic_DNA"/>
</dbReference>
<comment type="caution">
    <text evidence="2">The sequence shown here is derived from an EMBL/GenBank/DDBJ whole genome shotgun (WGS) entry which is preliminary data.</text>
</comment>
<keyword evidence="1" id="KW-0812">Transmembrane</keyword>
<gene>
    <name evidence="2" type="ORF">RhiirA4_516430</name>
</gene>
<reference evidence="2 3" key="1">
    <citation type="submission" date="2015-10" db="EMBL/GenBank/DDBJ databases">
        <title>Genome analyses suggest a sexual origin of heterokaryosis in a supposedly ancient asexual fungus.</title>
        <authorList>
            <person name="Ropars J."/>
            <person name="Sedzielewska K."/>
            <person name="Noel J."/>
            <person name="Charron P."/>
            <person name="Farinelli L."/>
            <person name="Marton T."/>
            <person name="Kruger M."/>
            <person name="Pelin A."/>
            <person name="Brachmann A."/>
            <person name="Corradi N."/>
        </authorList>
    </citation>
    <scope>NUCLEOTIDE SEQUENCE [LARGE SCALE GENOMIC DNA]</scope>
    <source>
        <strain evidence="2 3">A4</strain>
    </source>
</reference>
<evidence type="ECO:0000256" key="1">
    <source>
        <dbReference type="SAM" id="Phobius"/>
    </source>
</evidence>
<accession>A0A2I1HLQ3</accession>
<dbReference type="AlphaFoldDB" id="A0A2I1HLQ3"/>
<keyword evidence="3" id="KW-1185">Reference proteome</keyword>
<organism evidence="2 3">
    <name type="scientific">Rhizophagus irregularis</name>
    <dbReference type="NCBI Taxonomy" id="588596"/>
    <lineage>
        <taxon>Eukaryota</taxon>
        <taxon>Fungi</taxon>
        <taxon>Fungi incertae sedis</taxon>
        <taxon>Mucoromycota</taxon>
        <taxon>Glomeromycotina</taxon>
        <taxon>Glomeromycetes</taxon>
        <taxon>Glomerales</taxon>
        <taxon>Glomeraceae</taxon>
        <taxon>Rhizophagus</taxon>
    </lineage>
</organism>
<evidence type="ECO:0000313" key="3">
    <source>
        <dbReference type="Proteomes" id="UP000234323"/>
    </source>
</evidence>
<keyword evidence="1" id="KW-0472">Membrane</keyword>
<feature type="non-terminal residue" evidence="2">
    <location>
        <position position="1"/>
    </location>
</feature>
<protein>
    <submittedName>
        <fullName evidence="2">Uncharacterized protein</fullName>
    </submittedName>
</protein>
<name>A0A2I1HLQ3_9GLOM</name>
<sequence length="74" mass="9017">HRFGQEEYTITLIPFFTGIDTLELSRKITKNCILWFHFYCAIYFKYIYIYRRFLRFGLPPINSTLYKATFKSIS</sequence>